<dbReference type="Gene3D" id="3.30.1360.120">
    <property type="entry name" value="Probable tRNA modification gtpase trme, domain 1"/>
    <property type="match status" value="1"/>
</dbReference>
<keyword evidence="2" id="KW-0809">Transit peptide</keyword>
<sequence>MTFLRRAGVAQLLNRRVTKLQGADASRFIQAILTNDMKLLTHRGSAIYGGFLNSKGRVVGDCNVLQLSDDAFLLDYDEELSISLIKHWKRYKLRMKVAIEDVTDAFKVYSTVPALVGEADTALVPSLMTLADLQSLNCGPNTLVHADPRGEYFGVRAIVQADCSLNVPEGYEVMNTSAYLDHHIALGIVNGEEIVDGIPLECNLDLMQGISYRKGCYVGQELTARTQYKGNIRKRLVPLALIPSDRPDVIKKISELAFRRFDDPSHGELRAFLADSKGWEHAKAPSVGNKILNLAEAKTVGTILSVAQNLNCVVAMMRLGTLRPSNLELGEIEFTSKFQTQDGSFHAVPYQPSWWPQVDWKTGKMVL</sequence>
<dbReference type="InterPro" id="IPR045179">
    <property type="entry name" value="YgfZ/GcvT"/>
</dbReference>
<keyword evidence="3" id="KW-0496">Mitochondrion</keyword>
<dbReference type="OrthoDB" id="191995at2759"/>
<dbReference type="RefSeq" id="XP_067817014.1">
    <property type="nucleotide sequence ID" value="XM_067966887.1"/>
</dbReference>
<name>A0A976IDG8_BRELC</name>
<dbReference type="GeneID" id="94352558"/>
<dbReference type="InterPro" id="IPR006222">
    <property type="entry name" value="GCVT_N"/>
</dbReference>
<evidence type="ECO:0000313" key="6">
    <source>
        <dbReference type="Proteomes" id="UP000294530"/>
    </source>
</evidence>
<reference evidence="5 6" key="1">
    <citation type="journal article" date="2021" name="Genome Biol.">
        <title>AFLAP: assembly-free linkage analysis pipeline using k-mers from genome sequencing data.</title>
        <authorList>
            <person name="Fletcher K."/>
            <person name="Zhang L."/>
            <person name="Gil J."/>
            <person name="Han R."/>
            <person name="Cavanaugh K."/>
            <person name="Michelmore R."/>
        </authorList>
    </citation>
    <scope>NUCLEOTIDE SEQUENCE [LARGE SCALE GENOMIC DNA]</scope>
    <source>
        <strain evidence="5 6">SF5</strain>
    </source>
</reference>
<feature type="domain" description="GCVT N-terminal" evidence="4">
    <location>
        <begin position="14"/>
        <end position="107"/>
    </location>
</feature>
<accession>A0A976IDG8</accession>
<dbReference type="GO" id="GO:0005759">
    <property type="term" value="C:mitochondrial matrix"/>
    <property type="evidence" value="ECO:0007669"/>
    <property type="project" value="TreeGrafter"/>
</dbReference>
<evidence type="ECO:0000313" key="5">
    <source>
        <dbReference type="EMBL" id="TDH67515.1"/>
    </source>
</evidence>
<organism evidence="5 6">
    <name type="scientific">Bremia lactucae</name>
    <name type="common">Lettuce downy mildew</name>
    <dbReference type="NCBI Taxonomy" id="4779"/>
    <lineage>
        <taxon>Eukaryota</taxon>
        <taxon>Sar</taxon>
        <taxon>Stramenopiles</taxon>
        <taxon>Oomycota</taxon>
        <taxon>Peronosporomycetes</taxon>
        <taxon>Peronosporales</taxon>
        <taxon>Peronosporaceae</taxon>
        <taxon>Bremia</taxon>
    </lineage>
</organism>
<dbReference type="EMBL" id="SHOA02000014">
    <property type="protein sequence ID" value="TDH67515.1"/>
    <property type="molecule type" value="Genomic_DNA"/>
</dbReference>
<comment type="caution">
    <text evidence="5">The sequence shown here is derived from an EMBL/GenBank/DDBJ whole genome shotgun (WGS) entry which is preliminary data.</text>
</comment>
<comment type="subcellular location">
    <subcellularLocation>
        <location evidence="1">Mitochondrion</location>
    </subcellularLocation>
</comment>
<dbReference type="SUPFAM" id="SSF103025">
    <property type="entry name" value="Folate-binding domain"/>
    <property type="match status" value="1"/>
</dbReference>
<dbReference type="InterPro" id="IPR027266">
    <property type="entry name" value="TrmE/GcvT-like"/>
</dbReference>
<dbReference type="PANTHER" id="PTHR22602:SF0">
    <property type="entry name" value="TRANSFERASE CAF17, MITOCHONDRIAL-RELATED"/>
    <property type="match status" value="1"/>
</dbReference>
<dbReference type="KEGG" id="blac:94352558"/>
<dbReference type="NCBIfam" id="TIGR03317">
    <property type="entry name" value="ygfZ_signature"/>
    <property type="match status" value="1"/>
</dbReference>
<dbReference type="PANTHER" id="PTHR22602">
    <property type="entry name" value="TRANSFERASE CAF17, MITOCHONDRIAL-RELATED"/>
    <property type="match status" value="1"/>
</dbReference>
<proteinExistence type="predicted"/>
<dbReference type="Proteomes" id="UP000294530">
    <property type="component" value="Unassembled WGS sequence"/>
</dbReference>
<evidence type="ECO:0000259" key="4">
    <source>
        <dbReference type="Pfam" id="PF01571"/>
    </source>
</evidence>
<protein>
    <recommendedName>
        <fullName evidence="4">GCVT N-terminal domain-containing protein</fullName>
    </recommendedName>
</protein>
<keyword evidence="6" id="KW-1185">Reference proteome</keyword>
<gene>
    <name evidence="5" type="ORF">CCR75_008840</name>
</gene>
<evidence type="ECO:0000256" key="2">
    <source>
        <dbReference type="ARBA" id="ARBA00022946"/>
    </source>
</evidence>
<evidence type="ECO:0000256" key="1">
    <source>
        <dbReference type="ARBA" id="ARBA00004173"/>
    </source>
</evidence>
<dbReference type="Pfam" id="PF01571">
    <property type="entry name" value="GCV_T"/>
    <property type="match status" value="1"/>
</dbReference>
<dbReference type="GO" id="GO:0016226">
    <property type="term" value="P:iron-sulfur cluster assembly"/>
    <property type="evidence" value="ECO:0007669"/>
    <property type="project" value="TreeGrafter"/>
</dbReference>
<dbReference type="InterPro" id="IPR017703">
    <property type="entry name" value="YgfZ/GCV_T_CS"/>
</dbReference>
<evidence type="ECO:0000256" key="3">
    <source>
        <dbReference type="ARBA" id="ARBA00023128"/>
    </source>
</evidence>
<dbReference type="AlphaFoldDB" id="A0A976IDG8"/>